<evidence type="ECO:0000259" key="4">
    <source>
        <dbReference type="PROSITE" id="PS51755"/>
    </source>
</evidence>
<dbReference type="RefSeq" id="WP_102552184.1">
    <property type="nucleotide sequence ID" value="NZ_MCZF01000095.1"/>
</dbReference>
<evidence type="ECO:0000313" key="5">
    <source>
        <dbReference type="EMBL" id="PMM55830.1"/>
    </source>
</evidence>
<evidence type="ECO:0000256" key="1">
    <source>
        <dbReference type="ARBA" id="ARBA00023125"/>
    </source>
</evidence>
<accession>A0A2N7JRH0</accession>
<keyword evidence="3" id="KW-0472">Membrane</keyword>
<feature type="transmembrane region" description="Helical" evidence="3">
    <location>
        <begin position="188"/>
        <end position="207"/>
    </location>
</feature>
<dbReference type="Proteomes" id="UP000235533">
    <property type="component" value="Unassembled WGS sequence"/>
</dbReference>
<dbReference type="InterPro" id="IPR001867">
    <property type="entry name" value="OmpR/PhoB-type_DNA-bd"/>
</dbReference>
<keyword evidence="3" id="KW-1133">Transmembrane helix</keyword>
<dbReference type="SMART" id="SM00862">
    <property type="entry name" value="Trans_reg_C"/>
    <property type="match status" value="1"/>
</dbReference>
<keyword evidence="3" id="KW-0812">Transmembrane</keyword>
<dbReference type="GO" id="GO:0006355">
    <property type="term" value="P:regulation of DNA-templated transcription"/>
    <property type="evidence" value="ECO:0007669"/>
    <property type="project" value="InterPro"/>
</dbReference>
<name>A0A2N7JRH0_VIBSP</name>
<keyword evidence="1 2" id="KW-0238">DNA-binding</keyword>
<proteinExistence type="predicted"/>
<dbReference type="SUPFAM" id="SSF46894">
    <property type="entry name" value="C-terminal effector domain of the bipartite response regulators"/>
    <property type="match status" value="1"/>
</dbReference>
<evidence type="ECO:0000256" key="2">
    <source>
        <dbReference type="PROSITE-ProRule" id="PRU01091"/>
    </source>
</evidence>
<dbReference type="AlphaFoldDB" id="A0A2N7JRH0"/>
<dbReference type="GO" id="GO:0000160">
    <property type="term" value="P:phosphorelay signal transduction system"/>
    <property type="evidence" value="ECO:0007669"/>
    <property type="project" value="InterPro"/>
</dbReference>
<reference evidence="6" key="1">
    <citation type="submission" date="2016-07" db="EMBL/GenBank/DDBJ databases">
        <title>Nontailed viruses are major unrecognized killers of bacteria in the ocean.</title>
        <authorList>
            <person name="Kauffman K."/>
            <person name="Hussain F."/>
            <person name="Yang J."/>
            <person name="Arevalo P."/>
            <person name="Brown J."/>
            <person name="Cutler M."/>
            <person name="Kelly L."/>
            <person name="Polz M.F."/>
        </authorList>
    </citation>
    <scope>NUCLEOTIDE SEQUENCE [LARGE SCALE GENOMIC DNA]</scope>
    <source>
        <strain evidence="6">10N.261.48.B5</strain>
    </source>
</reference>
<gene>
    <name evidence="5" type="ORF">BCT54_22285</name>
</gene>
<dbReference type="GO" id="GO:0003677">
    <property type="term" value="F:DNA binding"/>
    <property type="evidence" value="ECO:0007669"/>
    <property type="project" value="UniProtKB-UniRule"/>
</dbReference>
<dbReference type="CDD" id="cd00383">
    <property type="entry name" value="trans_reg_C"/>
    <property type="match status" value="1"/>
</dbReference>
<feature type="domain" description="OmpR/PhoB-type" evidence="4">
    <location>
        <begin position="6"/>
        <end position="109"/>
    </location>
</feature>
<dbReference type="InterPro" id="IPR016032">
    <property type="entry name" value="Sig_transdc_resp-reg_C-effctor"/>
</dbReference>
<evidence type="ECO:0000256" key="3">
    <source>
        <dbReference type="SAM" id="Phobius"/>
    </source>
</evidence>
<protein>
    <submittedName>
        <fullName evidence="5">Transcriptional regulator</fullName>
    </submittedName>
</protein>
<dbReference type="EMBL" id="MCZF01000095">
    <property type="protein sequence ID" value="PMM55830.1"/>
    <property type="molecule type" value="Genomic_DNA"/>
</dbReference>
<feature type="DNA-binding region" description="OmpR/PhoB-type" evidence="2">
    <location>
        <begin position="6"/>
        <end position="109"/>
    </location>
</feature>
<sequence>MSNIGTKFILAQRFVFDPNSNSLVDQLSDGEVVRLGSNESRILLMLSERPNEVITRNELHEYVWRDQGFEVDDSSLTQAVSTLRKMLKDSTKSPEFVKTVPKRGYQFIATVERSAPLSSNDQSVTAEIAEIDVEPILTFATAATTTTTSEDTISETVDLAAITKVQETRVEVEPTTTSVSAPVNNTKWLTFGLLLAAIIMPILVLTFTNPAESEFRTLAEVDGVKVQSPINHPDLTSWLPAIEKCVLRYNTNHTGMLKPTEVIATGGQTNNLALNYIHPQEYSSENVTLRIYANQSDVNDISKGDE</sequence>
<comment type="caution">
    <text evidence="5">The sequence shown here is derived from an EMBL/GenBank/DDBJ whole genome shotgun (WGS) entry which is preliminary data.</text>
</comment>
<dbReference type="PROSITE" id="PS51755">
    <property type="entry name" value="OMPR_PHOB"/>
    <property type="match status" value="1"/>
</dbReference>
<dbReference type="Gene3D" id="1.10.10.10">
    <property type="entry name" value="Winged helix-like DNA-binding domain superfamily/Winged helix DNA-binding domain"/>
    <property type="match status" value="1"/>
</dbReference>
<evidence type="ECO:0000313" key="6">
    <source>
        <dbReference type="Proteomes" id="UP000235533"/>
    </source>
</evidence>
<dbReference type="Pfam" id="PF00486">
    <property type="entry name" value="Trans_reg_C"/>
    <property type="match status" value="1"/>
</dbReference>
<organism evidence="5 6">
    <name type="scientific">Vibrio splendidus</name>
    <dbReference type="NCBI Taxonomy" id="29497"/>
    <lineage>
        <taxon>Bacteria</taxon>
        <taxon>Pseudomonadati</taxon>
        <taxon>Pseudomonadota</taxon>
        <taxon>Gammaproteobacteria</taxon>
        <taxon>Vibrionales</taxon>
        <taxon>Vibrionaceae</taxon>
        <taxon>Vibrio</taxon>
    </lineage>
</organism>
<dbReference type="InterPro" id="IPR036388">
    <property type="entry name" value="WH-like_DNA-bd_sf"/>
</dbReference>